<accession>A0A7S3L1I8</accession>
<evidence type="ECO:0000313" key="1">
    <source>
        <dbReference type="EMBL" id="CAE0405968.1"/>
    </source>
</evidence>
<dbReference type="EMBL" id="HBIM01004575">
    <property type="protein sequence ID" value="CAE0405968.1"/>
    <property type="molecule type" value="Transcribed_RNA"/>
</dbReference>
<protein>
    <submittedName>
        <fullName evidence="1">Uncharacterized protein</fullName>
    </submittedName>
</protein>
<name>A0A7S3L1I8_9STRA</name>
<sequence length="355" mass="38798">MSERDDAATKCLIFENPRIPLSALQSWEQDWVALLQQERLTVHLPELRRIQLSVLPGIVAADGKTLADPLHGKPTLLLQTTARTVAEREERDQRAVFEDVFTESKTTAALQHFVTRLVQKGSAGATCPYTASAAVAAVGLEARGIQAGPVGYRFDATSDAVRATAVFWDCVQECLSTSAADLSTILLSLPAIGPGADGHDRFAAVVELISRNLCLFRGDAVFGLVHFHPAYDRDAIHPVDKPAYGHLPPTSWIRPMLRHNNNNNNKDAETLLFTDADLRCANYQRRAPCTMINILRASQLDAAAGPKSIVDLVIHDQRTEKASGIVTYTRNALRLASLGQPALETALEEEMLSMI</sequence>
<gene>
    <name evidence="1" type="ORF">ACOF00016_LOCUS3916</name>
</gene>
<dbReference type="AlphaFoldDB" id="A0A7S3L1I8"/>
<organism evidence="1">
    <name type="scientific">Amphora coffeiformis</name>
    <dbReference type="NCBI Taxonomy" id="265554"/>
    <lineage>
        <taxon>Eukaryota</taxon>
        <taxon>Sar</taxon>
        <taxon>Stramenopiles</taxon>
        <taxon>Ochrophyta</taxon>
        <taxon>Bacillariophyta</taxon>
        <taxon>Bacillariophyceae</taxon>
        <taxon>Bacillariophycidae</taxon>
        <taxon>Thalassiophysales</taxon>
        <taxon>Catenulaceae</taxon>
        <taxon>Amphora</taxon>
    </lineage>
</organism>
<reference evidence="1" key="1">
    <citation type="submission" date="2021-01" db="EMBL/GenBank/DDBJ databases">
        <authorList>
            <person name="Corre E."/>
            <person name="Pelletier E."/>
            <person name="Niang G."/>
            <person name="Scheremetjew M."/>
            <person name="Finn R."/>
            <person name="Kale V."/>
            <person name="Holt S."/>
            <person name="Cochrane G."/>
            <person name="Meng A."/>
            <person name="Brown T."/>
            <person name="Cohen L."/>
        </authorList>
    </citation>
    <scope>NUCLEOTIDE SEQUENCE</scope>
    <source>
        <strain evidence="1">CCMP127</strain>
    </source>
</reference>
<proteinExistence type="predicted"/>